<dbReference type="InterPro" id="IPR001763">
    <property type="entry name" value="Rhodanese-like_dom"/>
</dbReference>
<dbReference type="KEGG" id="mri:Mal4_52390"/>
<dbReference type="PANTHER" id="PTHR43031">
    <property type="entry name" value="FAD-DEPENDENT OXIDOREDUCTASE"/>
    <property type="match status" value="1"/>
</dbReference>
<dbReference type="RefSeq" id="WP_197443832.1">
    <property type="nucleotide sequence ID" value="NZ_CP036275.1"/>
</dbReference>
<dbReference type="InterPro" id="IPR050229">
    <property type="entry name" value="GlpE_sulfurtransferase"/>
</dbReference>
<dbReference type="Gene3D" id="3.40.250.10">
    <property type="entry name" value="Rhodanese-like domain"/>
    <property type="match status" value="1"/>
</dbReference>
<organism evidence="2 3">
    <name type="scientific">Maioricimonas rarisocia</name>
    <dbReference type="NCBI Taxonomy" id="2528026"/>
    <lineage>
        <taxon>Bacteria</taxon>
        <taxon>Pseudomonadati</taxon>
        <taxon>Planctomycetota</taxon>
        <taxon>Planctomycetia</taxon>
        <taxon>Planctomycetales</taxon>
        <taxon>Planctomycetaceae</taxon>
        <taxon>Maioricimonas</taxon>
    </lineage>
</organism>
<sequence length="107" mass="11992">MQAINRDKVREMMENRGDVTVVEVLGEEYYEKFHLPGAANVPLNDSFESSIQNVASDKSAPVVVYCLDRACDASPKAARKLDELGYEEVYDYDAGKMDWKDAGLPIE</sequence>
<protein>
    <submittedName>
        <fullName evidence="2">Molybdopterin biosynthesis protein MoeB</fullName>
    </submittedName>
</protein>
<dbReference type="InterPro" id="IPR036873">
    <property type="entry name" value="Rhodanese-like_dom_sf"/>
</dbReference>
<accession>A0A517ZEJ2</accession>
<dbReference type="EMBL" id="CP036275">
    <property type="protein sequence ID" value="QDU40876.1"/>
    <property type="molecule type" value="Genomic_DNA"/>
</dbReference>
<keyword evidence="3" id="KW-1185">Reference proteome</keyword>
<name>A0A517ZEJ2_9PLAN</name>
<feature type="domain" description="Rhodanese" evidence="1">
    <location>
        <begin position="15"/>
        <end position="107"/>
    </location>
</feature>
<gene>
    <name evidence="2" type="ORF">Mal4_52390</name>
</gene>
<evidence type="ECO:0000313" key="3">
    <source>
        <dbReference type="Proteomes" id="UP000320496"/>
    </source>
</evidence>
<proteinExistence type="predicted"/>
<dbReference type="SUPFAM" id="SSF52821">
    <property type="entry name" value="Rhodanese/Cell cycle control phosphatase"/>
    <property type="match status" value="1"/>
</dbReference>
<dbReference type="InterPro" id="IPR001307">
    <property type="entry name" value="Thiosulphate_STrfase_CS"/>
</dbReference>
<dbReference type="Proteomes" id="UP000320496">
    <property type="component" value="Chromosome"/>
</dbReference>
<evidence type="ECO:0000259" key="1">
    <source>
        <dbReference type="PROSITE" id="PS50206"/>
    </source>
</evidence>
<dbReference type="SMART" id="SM00450">
    <property type="entry name" value="RHOD"/>
    <property type="match status" value="1"/>
</dbReference>
<dbReference type="PANTHER" id="PTHR43031:SF1">
    <property type="entry name" value="PYRIDINE NUCLEOTIDE-DISULPHIDE OXIDOREDUCTASE"/>
    <property type="match status" value="1"/>
</dbReference>
<dbReference type="CDD" id="cd00158">
    <property type="entry name" value="RHOD"/>
    <property type="match status" value="1"/>
</dbReference>
<dbReference type="PROSITE" id="PS00380">
    <property type="entry name" value="RHODANESE_1"/>
    <property type="match status" value="1"/>
</dbReference>
<reference evidence="2 3" key="1">
    <citation type="submission" date="2019-02" db="EMBL/GenBank/DDBJ databases">
        <title>Deep-cultivation of Planctomycetes and their phenomic and genomic characterization uncovers novel biology.</title>
        <authorList>
            <person name="Wiegand S."/>
            <person name="Jogler M."/>
            <person name="Boedeker C."/>
            <person name="Pinto D."/>
            <person name="Vollmers J."/>
            <person name="Rivas-Marin E."/>
            <person name="Kohn T."/>
            <person name="Peeters S.H."/>
            <person name="Heuer A."/>
            <person name="Rast P."/>
            <person name="Oberbeckmann S."/>
            <person name="Bunk B."/>
            <person name="Jeske O."/>
            <person name="Meyerdierks A."/>
            <person name="Storesund J.E."/>
            <person name="Kallscheuer N."/>
            <person name="Luecker S."/>
            <person name="Lage O.M."/>
            <person name="Pohl T."/>
            <person name="Merkel B.J."/>
            <person name="Hornburger P."/>
            <person name="Mueller R.-W."/>
            <person name="Bruemmer F."/>
            <person name="Labrenz M."/>
            <person name="Spormann A.M."/>
            <person name="Op den Camp H."/>
            <person name="Overmann J."/>
            <person name="Amann R."/>
            <person name="Jetten M.S.M."/>
            <person name="Mascher T."/>
            <person name="Medema M.H."/>
            <person name="Devos D.P."/>
            <person name="Kaster A.-K."/>
            <person name="Ovreas L."/>
            <person name="Rohde M."/>
            <person name="Galperin M.Y."/>
            <person name="Jogler C."/>
        </authorList>
    </citation>
    <scope>NUCLEOTIDE SEQUENCE [LARGE SCALE GENOMIC DNA]</scope>
    <source>
        <strain evidence="2 3">Mal4</strain>
    </source>
</reference>
<dbReference type="AlphaFoldDB" id="A0A517ZEJ2"/>
<dbReference type="Pfam" id="PF00581">
    <property type="entry name" value="Rhodanese"/>
    <property type="match status" value="1"/>
</dbReference>
<evidence type="ECO:0000313" key="2">
    <source>
        <dbReference type="EMBL" id="QDU40876.1"/>
    </source>
</evidence>
<dbReference type="GO" id="GO:0004792">
    <property type="term" value="F:thiosulfate-cyanide sulfurtransferase activity"/>
    <property type="evidence" value="ECO:0007669"/>
    <property type="project" value="InterPro"/>
</dbReference>
<dbReference type="PROSITE" id="PS50206">
    <property type="entry name" value="RHODANESE_3"/>
    <property type="match status" value="1"/>
</dbReference>